<name>A0ABR8MSK2_9BACL</name>
<dbReference type="InterPro" id="IPR020806">
    <property type="entry name" value="PKS_PP-bd"/>
</dbReference>
<reference evidence="10 11" key="1">
    <citation type="submission" date="2020-09" db="EMBL/GenBank/DDBJ databases">
        <title>Paenibacillus sp. strain PR3 16S rRNA gene Genome sequencing and assembly.</title>
        <authorList>
            <person name="Kim J."/>
        </authorList>
    </citation>
    <scope>NUCLEOTIDE SEQUENCE [LARGE SCALE GENOMIC DNA]</scope>
    <source>
        <strain evidence="10 11">PR3</strain>
    </source>
</reference>
<dbReference type="Gene3D" id="1.10.1200.10">
    <property type="entry name" value="ACP-like"/>
    <property type="match status" value="3"/>
</dbReference>
<dbReference type="InterPro" id="IPR045851">
    <property type="entry name" value="AMP-bd_C_sf"/>
</dbReference>
<dbReference type="RefSeq" id="WP_191202068.1">
    <property type="nucleotide sequence ID" value="NZ_JACXZA010000001.1"/>
</dbReference>
<comment type="caution">
    <text evidence="10">The sequence shown here is derived from an EMBL/GenBank/DDBJ whole genome shotgun (WGS) entry which is preliminary data.</text>
</comment>
<evidence type="ECO:0000256" key="6">
    <source>
        <dbReference type="ARBA" id="ARBA00023194"/>
    </source>
</evidence>
<evidence type="ECO:0000313" key="11">
    <source>
        <dbReference type="Proteomes" id="UP000609346"/>
    </source>
</evidence>
<dbReference type="PANTHER" id="PTHR45527">
    <property type="entry name" value="NONRIBOSOMAL PEPTIDE SYNTHETASE"/>
    <property type="match status" value="1"/>
</dbReference>
<keyword evidence="5" id="KW-0677">Repeat</keyword>
<keyword evidence="4" id="KW-0597">Phosphoprotein</keyword>
<dbReference type="Gene3D" id="3.30.559.10">
    <property type="entry name" value="Chloramphenicol acetyltransferase-like domain"/>
    <property type="match status" value="2"/>
</dbReference>
<dbReference type="PROSITE" id="PS00455">
    <property type="entry name" value="AMP_BINDING"/>
    <property type="match status" value="3"/>
</dbReference>
<comment type="cofactor">
    <cofactor evidence="1">
        <name>pantetheine 4'-phosphate</name>
        <dbReference type="ChEBI" id="CHEBI:47942"/>
    </cofactor>
</comment>
<dbReference type="InterPro" id="IPR025110">
    <property type="entry name" value="AMP-bd_C"/>
</dbReference>
<comment type="similarity">
    <text evidence="2">Belongs to the ATP-dependent AMP-binding enzyme family.</text>
</comment>
<dbReference type="InterPro" id="IPR020845">
    <property type="entry name" value="AMP-binding_CS"/>
</dbReference>
<dbReference type="CDD" id="cd19531">
    <property type="entry name" value="LCL_NRPS-like"/>
    <property type="match status" value="2"/>
</dbReference>
<dbReference type="SUPFAM" id="SSF52777">
    <property type="entry name" value="CoA-dependent acyltransferases"/>
    <property type="match status" value="4"/>
</dbReference>
<dbReference type="Gene3D" id="3.40.50.980">
    <property type="match status" value="2"/>
</dbReference>
<dbReference type="Pfam" id="PF13193">
    <property type="entry name" value="AMP-binding_C"/>
    <property type="match status" value="2"/>
</dbReference>
<feature type="domain" description="Carrier" evidence="9">
    <location>
        <begin position="606"/>
        <end position="680"/>
    </location>
</feature>
<dbReference type="PANTHER" id="PTHR45527:SF1">
    <property type="entry name" value="FATTY ACID SYNTHASE"/>
    <property type="match status" value="1"/>
</dbReference>
<evidence type="ECO:0000313" key="10">
    <source>
        <dbReference type="EMBL" id="MBD3917805.1"/>
    </source>
</evidence>
<accession>A0ABR8MSK2</accession>
<dbReference type="InterPro" id="IPR042099">
    <property type="entry name" value="ANL_N_sf"/>
</dbReference>
<dbReference type="InterPro" id="IPR023213">
    <property type="entry name" value="CAT-like_dom_sf"/>
</dbReference>
<sequence>MRFADLAAMLEQRAMDEAGAGIVFIRKKGDERLSYRQLYKESLQLAGQLRSYGMRPGDEVVLRIEDMRSFVRAFWAAVLSSMIPVPLASGGGDESLAKLYKVWGVLRRPWLITDEAKMLLQVIGSGNGSIPAEAVVDWKLFVDQPSGIGHVELYSSEHVDEGDSYALPDSNADSLAFIQFSSGSTGDPKGVMLTNRNLMSNMDAIVSGSRSTPSDRSLSWMPLTHDMGLIGFHLSPIYAGMNQYLMQPAQFMMDPAMWLAKTSEYRITSIASPNFGYKHVLGRLKPSERHDWDLSAVRLIFNGAEPISAQWADRFVDALADYGLNPAAMFPVYGMAEATLAVTFPPVEERLVSVSVQQQSLKLGGSAVIAEETVDGTITFVDVGLPVADCEVRIADDEDRMLPELAVGHIHIRGAGVTTGYYNNAEANHAAFTADGWLRTGDIGFVKAGRLIITGRFKDIMFVRGQNVYPHDVERRAEELDGTGNGRAAVCGVKLPDSGDEEIVLFVVHRGKLERFAEQARLWRKQLNRELGMDVYAIVPIRTIPRTTSGKIQRYLLAERWQAGEWTSIMQELAELDCQGSQTSVSKEKDNLSSETIDGINAAEYPDRFEELTAIWREALGKEQLTIGLDSHFLELGGNSLKAAYAAHAISARWRTDISIRELYQCPTPRLLLARLAAEEAGAAIGEAASSTDLQLLVRSDRNEPFTAASYAEARIALVEQAEGIGNAYVIAVALQADGPLAADKVYAALSTLIERHETLRTSYRWQNGEVRAVPLQAGQWNDSWWGVVHVEEGRADQEHSDLLLRPFDLSSPPLLRALLVTDGNLQHELLLAIHHIAADGVAMNVLLNEFTALLVGHTLEGLQASYRDYAEMERKRHGSAVIELSLGYWKQQLAGRLPVIEWPASAARADKRTYRGGTVQSQLPASVTKRLQQLAATQHAPMSAVLQSLLGMLLHRYTGQEQFVIGMLLAGRDHPSTAAIVGMFNNYVPIRMHAAGNVSLQELLAETRTTVLDALRHGSVPYELITSLTEVSPERGRNPLFDTMLVLHNQTEGIRTAFKAAGCQFEQRFLDTNSAKLDLKLDVFPEASGELSCVWEYNEALFTRQAAERLARLWLKLVQQAVERPDATIRELELLDEQERELLLHTFNATAIEHRFEEATLHGMFRRQAERVPERIAAAFGGGAKAQLTYRELNERSDRLAKQLRRQGVQRGYAVGLMAERSPAMMVGVLGILKAGGAYVPLPPDFPTERLRFMTEESGLDVVCVQEAWGDTAAGALPEMKLLSIHEDGYCDCERSELETYDELLTNDESVTADDLAYILFTSGSTGRPKGVMIRHGAVLNRIGWMQRAYPLDAGDVIVQKTPYSFDVSVWELFWWMLAGASATFLAPGDEKDPAALLQAIEASGATTIHFVPSMLAAFTDSLQPQPVEQLQRKLRTLRRVFASGEALQPSHVDRFYEQMTRASNTESRLINLYGPTEATVDVTVYECEPGAKLRTVPIGRPIDNTTAYVLSPNGMELQPIGIAGELCIGGVQVAAGYVNRPELTAERFVPDPFSDVTDARLYRTGDLVRWTEEGTLDYLGRIDNQVKIRGHRIELGEIERALLSHEAVSEAVVTTVDGAAEGDRSIWAYIVASRTCTSTELREHCAALLPAYMLPVVCIQLEQMPLTASGKADRKALPKPPAIISMETGSTHIEPRTATEQALAALWQELLGREPIGADDDFFAIGGHSLKGASLLASIHRTFQCTLSLRDIFNHSTVRQLAARIDEQNAERRADGYEDLPKQPRRAEYPLSMGQNRLFVLQQLDPASTGYHVSATLRITGPLDLARLRAAFQSLIDQHEMLRASFHWVDGQPVMRIAPATEAEWEWVDERHSSSIAAADSFSRPFDLQQAPLLRLQLAAVDNQEHRLLLEMHHLIADGLSIAVLARQFMTLYEGQELEPSRAAYVDYSAWQEQWMSTEQSGKQEQFWQQTLAGTPPTLSLPADFSRPDRLEFAGDDVRVELNEMLVTRLQSLTTKSGATMFMTLLTAFQALLHRYTGEEDIWIGTPVGGRPHSQLHEMIGMFVNTVVIRCMPHGSLTFRELLAHTREQSISALDNDRYPFERLVDKLSVRRDNSRNPLFDVMFIVQNTSIPAVACGDVVFEPVDQRTSTSKFDLTLEVIEKAGSDSLQCRFEYRTKLFRRERIERMAGHWLRLLESAVSNPDVPLSELALLDEQEREQLLHRFNRAAMEHPYEALTLHDMFRLQAKRTPERIAAVFGGTISLTYQELDLRSDRLAKQLQSHGVRLGGAVGLMTERSPALIVGVLAIMKAGGAYVPLPPDFPAERLRFMTEDSGLEVICVQEDWVNAAASALPEKRIVTLNTEGECTSSHLSSTDDLHLSAANVTADDLAYILFTSGSTGRPKGVMIRHGAVMNRIGWMQRAYPLQAEDVIVQKTPYSFDVSVWELFWWMLAGASASFLAPGAERDPDALLQAIETSGATTIHFVPSMLAAFTESAQLKPVEQLQRKLRTLRYVFASGEALQPSHVERFYDLMMAAGNTESRLINLYGPTEATVDVTVYECEPGARLHAVPIGRPIDNTTAYVLSPNGLEFQPIGIAGELCIGGVQVAAGYVNRPELTAERFVPDPFSHDLSGRLYRSGDLVRWTEDGMLDYLGRIDNQVKIRGHRIELGEIERALLTHEAVSEAIVTVVDGNSTSKDERSICAYIVAGRSCTASELREHCAALLPVYMLPTAYVQLEQMPLTASGKADRKALPQPHAGTSMKTGTAYEEPRTETEKALAALWQELLQRDRVGARDQFFELGGNSLLLIRLHRALQDRYPQYETVSVGDLFAYPTIEQLARYLDESSIQTAVTPELIALPDSWRVELEPSRTIQLYRSTLPEETVEQLTMLGQSAGLAAQEAALGIFLLVFAQQLGRPAYELAVCGFGEEMRLLRVDLRQTRGFADIMAFVGSWQTEYSPVRAAAPKRRAIQDGEALVVFRAAPSAELTTDWTSRAAVVFGVELAASSLQLRIDASVVSKQKAAQLLQAFAAACRKLAPAAASRAEQ</sequence>
<dbReference type="PROSITE" id="PS50075">
    <property type="entry name" value="CARRIER"/>
    <property type="match status" value="3"/>
</dbReference>
<organism evidence="10 11">
    <name type="scientific">Paenibacillus terricola</name>
    <dbReference type="NCBI Taxonomy" id="2763503"/>
    <lineage>
        <taxon>Bacteria</taxon>
        <taxon>Bacillati</taxon>
        <taxon>Bacillota</taxon>
        <taxon>Bacilli</taxon>
        <taxon>Bacillales</taxon>
        <taxon>Paenibacillaceae</taxon>
        <taxon>Paenibacillus</taxon>
    </lineage>
</organism>
<feature type="domain" description="Carrier" evidence="9">
    <location>
        <begin position="2772"/>
        <end position="2849"/>
    </location>
</feature>
<dbReference type="InterPro" id="IPR001242">
    <property type="entry name" value="Condensation_dom"/>
</dbReference>
<evidence type="ECO:0000256" key="8">
    <source>
        <dbReference type="SAM" id="MobiDB-lite"/>
    </source>
</evidence>
<proteinExistence type="inferred from homology"/>
<dbReference type="CDD" id="cd05930">
    <property type="entry name" value="A_NRPS"/>
    <property type="match status" value="2"/>
</dbReference>
<protein>
    <submittedName>
        <fullName evidence="10">Amino acid adenylation domain-containing protein</fullName>
    </submittedName>
</protein>
<evidence type="ECO:0000256" key="7">
    <source>
        <dbReference type="ARBA" id="ARBA00023268"/>
    </source>
</evidence>
<evidence type="ECO:0000259" key="9">
    <source>
        <dbReference type="PROSITE" id="PS50075"/>
    </source>
</evidence>
<evidence type="ECO:0000256" key="4">
    <source>
        <dbReference type="ARBA" id="ARBA00022553"/>
    </source>
</evidence>
<dbReference type="Pfam" id="PF00550">
    <property type="entry name" value="PP-binding"/>
    <property type="match status" value="3"/>
</dbReference>
<dbReference type="InterPro" id="IPR010071">
    <property type="entry name" value="AA_adenyl_dom"/>
</dbReference>
<keyword evidence="6" id="KW-0045">Antibiotic biosynthesis</keyword>
<dbReference type="EMBL" id="JACXZA010000001">
    <property type="protein sequence ID" value="MBD3917805.1"/>
    <property type="molecule type" value="Genomic_DNA"/>
</dbReference>
<dbReference type="NCBIfam" id="TIGR01733">
    <property type="entry name" value="AA-adenyl-dom"/>
    <property type="match status" value="2"/>
</dbReference>
<evidence type="ECO:0000256" key="5">
    <source>
        <dbReference type="ARBA" id="ARBA00022737"/>
    </source>
</evidence>
<dbReference type="Gene3D" id="3.30.300.30">
    <property type="match status" value="3"/>
</dbReference>
<dbReference type="Proteomes" id="UP000609346">
    <property type="component" value="Unassembled WGS sequence"/>
</dbReference>
<dbReference type="Gene3D" id="2.30.38.10">
    <property type="entry name" value="Luciferase, Domain 3"/>
    <property type="match status" value="1"/>
</dbReference>
<dbReference type="SUPFAM" id="SSF47336">
    <property type="entry name" value="ACP-like"/>
    <property type="match status" value="3"/>
</dbReference>
<dbReference type="SMART" id="SM00823">
    <property type="entry name" value="PKS_PP"/>
    <property type="match status" value="3"/>
</dbReference>
<feature type="domain" description="Carrier" evidence="9">
    <location>
        <begin position="1696"/>
        <end position="1771"/>
    </location>
</feature>
<keyword evidence="7" id="KW-0511">Multifunctional enzyme</keyword>
<dbReference type="Pfam" id="PF00501">
    <property type="entry name" value="AMP-binding"/>
    <property type="match status" value="3"/>
</dbReference>
<feature type="region of interest" description="Disordered" evidence="8">
    <location>
        <begin position="2748"/>
        <end position="2772"/>
    </location>
</feature>
<gene>
    <name evidence="10" type="ORF">H8B09_03500</name>
</gene>
<keyword evidence="11" id="KW-1185">Reference proteome</keyword>
<dbReference type="NCBIfam" id="NF003417">
    <property type="entry name" value="PRK04813.1"/>
    <property type="match status" value="3"/>
</dbReference>
<dbReference type="SUPFAM" id="SSF56801">
    <property type="entry name" value="Acetyl-CoA synthetase-like"/>
    <property type="match status" value="3"/>
</dbReference>
<dbReference type="InterPro" id="IPR009081">
    <property type="entry name" value="PP-bd_ACP"/>
</dbReference>
<keyword evidence="3" id="KW-0596">Phosphopantetheine</keyword>
<evidence type="ECO:0000256" key="3">
    <source>
        <dbReference type="ARBA" id="ARBA00022450"/>
    </source>
</evidence>
<dbReference type="Gene3D" id="3.30.559.30">
    <property type="entry name" value="Nonribosomal peptide synthetase, condensation domain"/>
    <property type="match status" value="2"/>
</dbReference>
<dbReference type="Gene3D" id="3.40.50.12780">
    <property type="entry name" value="N-terminal domain of ligase-like"/>
    <property type="match status" value="2"/>
</dbReference>
<dbReference type="Pfam" id="PF00668">
    <property type="entry name" value="Condensation"/>
    <property type="match status" value="2"/>
</dbReference>
<dbReference type="InterPro" id="IPR000873">
    <property type="entry name" value="AMP-dep_synth/lig_dom"/>
</dbReference>
<evidence type="ECO:0000256" key="2">
    <source>
        <dbReference type="ARBA" id="ARBA00006432"/>
    </source>
</evidence>
<dbReference type="InterPro" id="IPR036736">
    <property type="entry name" value="ACP-like_sf"/>
</dbReference>
<evidence type="ECO:0000256" key="1">
    <source>
        <dbReference type="ARBA" id="ARBA00001957"/>
    </source>
</evidence>